<organism evidence="15 16">
    <name type="scientific">Polyrhizophydium stewartii</name>
    <dbReference type="NCBI Taxonomy" id="2732419"/>
    <lineage>
        <taxon>Eukaryota</taxon>
        <taxon>Fungi</taxon>
        <taxon>Fungi incertae sedis</taxon>
        <taxon>Chytridiomycota</taxon>
        <taxon>Chytridiomycota incertae sedis</taxon>
        <taxon>Chytridiomycetes</taxon>
        <taxon>Rhizophydiales</taxon>
        <taxon>Rhizophydiales incertae sedis</taxon>
        <taxon>Polyrhizophydium</taxon>
    </lineage>
</organism>
<evidence type="ECO:0000259" key="12">
    <source>
        <dbReference type="PROSITE" id="PS51192"/>
    </source>
</evidence>
<keyword evidence="5" id="KW-0347">Helicase</keyword>
<evidence type="ECO:0000313" key="15">
    <source>
        <dbReference type="EMBL" id="KAL2911637.1"/>
    </source>
</evidence>
<dbReference type="PRINTS" id="PR00625">
    <property type="entry name" value="JDOMAIN"/>
</dbReference>
<evidence type="ECO:0000256" key="2">
    <source>
        <dbReference type="ARBA" id="ARBA00022729"/>
    </source>
</evidence>
<dbReference type="SMART" id="SM00487">
    <property type="entry name" value="DEXDc"/>
    <property type="match status" value="1"/>
</dbReference>
<dbReference type="Gene3D" id="1.10.287.110">
    <property type="entry name" value="DnaJ domain"/>
    <property type="match status" value="1"/>
</dbReference>
<evidence type="ECO:0000256" key="4">
    <source>
        <dbReference type="ARBA" id="ARBA00022801"/>
    </source>
</evidence>
<evidence type="ECO:0000256" key="5">
    <source>
        <dbReference type="ARBA" id="ARBA00022806"/>
    </source>
</evidence>
<dbReference type="Gene3D" id="1.25.40.10">
    <property type="entry name" value="Tetratricopeptide repeat domain"/>
    <property type="match status" value="1"/>
</dbReference>
<evidence type="ECO:0000313" key="16">
    <source>
        <dbReference type="Proteomes" id="UP001527925"/>
    </source>
</evidence>
<gene>
    <name evidence="15" type="ORF">HK105_208901</name>
</gene>
<dbReference type="Pfam" id="PF00226">
    <property type="entry name" value="DnaJ"/>
    <property type="match status" value="1"/>
</dbReference>
<evidence type="ECO:0000256" key="1">
    <source>
        <dbReference type="ARBA" id="ARBA00004240"/>
    </source>
</evidence>
<dbReference type="Pfam" id="PF00271">
    <property type="entry name" value="Helicase_C"/>
    <property type="match status" value="1"/>
</dbReference>
<keyword evidence="2" id="KW-0732">Signal</keyword>
<feature type="repeat" description="TPR" evidence="8">
    <location>
        <begin position="783"/>
        <end position="816"/>
    </location>
</feature>
<evidence type="ECO:0000256" key="10">
    <source>
        <dbReference type="SAM" id="MobiDB-lite"/>
    </source>
</evidence>
<dbReference type="Pfam" id="PF00270">
    <property type="entry name" value="DEAD"/>
    <property type="match status" value="1"/>
</dbReference>
<dbReference type="InterPro" id="IPR027417">
    <property type="entry name" value="P-loop_NTPase"/>
</dbReference>
<sequence length="1225" mass="134220">MFAKRGTALKAVSKKRAFDDDDDEGDGDRSGASGSFHGSSGDKGEPQTAGLPPAKRPEMLATERAVSAPTATPMLAAARGVSEPATTRQLATATVTVAVGESGQHEAAGRRTIGATESPPDQDGLDPLEAFMTAIHTEAAKDLGTVAAHAPRSVQGASAHHAASEASRKHLELDDTDDNIESYVDMMHSKGVKIGAGSGAGASLDADNDADSDQEVYAAAHAADKRLWETSAKPPGPDQGDVEPLPPVDHSAIDYPEFNKDFYEKHRDIAALTDDQVAQIRRDMQINVLGRDVPRPCVSFAHFGLDEPLMSVIRKAGFSEPTGIQRQAIPIAMSGRDMIGVAQTGSGKTAAFVIPMIVHVMDQPELEHGDGPIALVLSPTRELAHQIYVEAKKFARAYRDLRVGLLHGGVSKHEQFKDMRAGVELLIATPGRLIDLVRMKGTNLRRVTFLVLDEADEMLKRGFAGQVRSICNNIRPDRQTLFFSATFRRNVESLALEFLRNPVRVWVGQMNATNSDVTQMPILLDDNSQKIRWLAECLPMLLDDGSIIIFVLRKTTVDELADRLRTLLGMAIIEPQADAGIEQRKATTAAAAAAAAKNVAIRPELGLLGTLHGDMMQAHRDLVIREFKQGRSRLLICTDVAARGLDIKSVKTVINFEAARDMDSYVHRIGRTGRAGEKGIAYTLILRSEHRFAGQMVHVLESSGKTPSEELVEIAMQNPSFRKSRTMAGRMRLSWLVPALLAVVRAASVTEHMDAARALMSSGQHFKALDQFEAAIEMDPNNHMLYFKRAAAYLTLGKYPQALADFTKVLELKPQHTQARIQKARILLMSGAIDEAARECKLIDPSTAAADQEASKLIASVNESVELDLLASKLLKAKDCAAAIEPLTTLISLTPLSFDRRLARADCLLELGDKEGAISDFKRCVKIKPDSISLYIKLADLHLSLGEVSDSLSNSKECLRLDPDQRECKKQFRRTKRIEKALNTMESNAARGRWRDTLDILFGDQDIMAEVEGIGAASLKTKTYAYACRGYGATKKDVEAIDWCTKALDLDGNDLEVLLARAQAFTNKADYKEAMGDYQRAHEQNRQDPRSSEGYNRAQKLLKRAGMKDYYKILGVPRDASEREIKKAFRKKAQEWHPDKYSGTLAKEEVEKKMSEINQAYEVLSNPELRERFDNGDDPNDPNQGGHSGGHPFGGHPFFMQSGGFGGGFPGGGFQFTGGNFKFQF</sequence>
<dbReference type="SMART" id="SM00490">
    <property type="entry name" value="HELICc"/>
    <property type="match status" value="1"/>
</dbReference>
<dbReference type="PROSITE" id="PS51195">
    <property type="entry name" value="Q_MOTIF"/>
    <property type="match status" value="1"/>
</dbReference>
<dbReference type="PROSITE" id="PS50293">
    <property type="entry name" value="TPR_REGION"/>
    <property type="match status" value="1"/>
</dbReference>
<dbReference type="InterPro" id="IPR036869">
    <property type="entry name" value="J_dom_sf"/>
</dbReference>
<dbReference type="Proteomes" id="UP001527925">
    <property type="component" value="Unassembled WGS sequence"/>
</dbReference>
<evidence type="ECO:0000256" key="6">
    <source>
        <dbReference type="ARBA" id="ARBA00022824"/>
    </source>
</evidence>
<dbReference type="SUPFAM" id="SSF52540">
    <property type="entry name" value="P-loop containing nucleoside triphosphate hydrolases"/>
    <property type="match status" value="2"/>
</dbReference>
<evidence type="ECO:0000259" key="11">
    <source>
        <dbReference type="PROSITE" id="PS50076"/>
    </source>
</evidence>
<dbReference type="SMART" id="SM00028">
    <property type="entry name" value="TPR"/>
    <property type="match status" value="6"/>
</dbReference>
<dbReference type="InterPro" id="IPR001623">
    <property type="entry name" value="DnaJ_domain"/>
</dbReference>
<comment type="caution">
    <text evidence="15">The sequence shown here is derived from an EMBL/GenBank/DDBJ whole genome shotgun (WGS) entry which is preliminary data.</text>
</comment>
<feature type="domain" description="Helicase C-terminal" evidence="13">
    <location>
        <begin position="530"/>
        <end position="720"/>
    </location>
</feature>
<evidence type="ECO:0000259" key="13">
    <source>
        <dbReference type="PROSITE" id="PS51194"/>
    </source>
</evidence>
<dbReference type="InterPro" id="IPR051727">
    <property type="entry name" value="DnaJ_C3_Co-chaperones"/>
</dbReference>
<dbReference type="InterPro" id="IPR014001">
    <property type="entry name" value="Helicase_ATP-bd"/>
</dbReference>
<dbReference type="CDD" id="cd06257">
    <property type="entry name" value="DnaJ"/>
    <property type="match status" value="1"/>
</dbReference>
<dbReference type="PROSITE" id="PS50076">
    <property type="entry name" value="DNAJ_2"/>
    <property type="match status" value="1"/>
</dbReference>
<dbReference type="PANTHER" id="PTHR44140">
    <property type="entry name" value="LD25575P"/>
    <property type="match status" value="1"/>
</dbReference>
<keyword evidence="4" id="KW-0378">Hydrolase</keyword>
<feature type="region of interest" description="Disordered" evidence="10">
    <location>
        <begin position="1170"/>
        <end position="1197"/>
    </location>
</feature>
<dbReference type="InterPro" id="IPR019734">
    <property type="entry name" value="TPR_rpt"/>
</dbReference>
<feature type="region of interest" description="Disordered" evidence="10">
    <location>
        <begin position="1"/>
        <end position="58"/>
    </location>
</feature>
<dbReference type="SUPFAM" id="SSF48452">
    <property type="entry name" value="TPR-like"/>
    <property type="match status" value="1"/>
</dbReference>
<comment type="subcellular location">
    <subcellularLocation>
        <location evidence="1">Endoplasmic reticulum</location>
    </subcellularLocation>
</comment>
<keyword evidence="3" id="KW-0547">Nucleotide-binding</keyword>
<dbReference type="PROSITE" id="PS51194">
    <property type="entry name" value="HELICASE_CTER"/>
    <property type="match status" value="1"/>
</dbReference>
<evidence type="ECO:0000256" key="9">
    <source>
        <dbReference type="PROSITE-ProRule" id="PRU00552"/>
    </source>
</evidence>
<feature type="repeat" description="TPR" evidence="8">
    <location>
        <begin position="749"/>
        <end position="782"/>
    </location>
</feature>
<feature type="domain" description="DEAD-box RNA helicase Q" evidence="14">
    <location>
        <begin position="298"/>
        <end position="326"/>
    </location>
</feature>
<dbReference type="PROSITE" id="PS00039">
    <property type="entry name" value="DEAD_ATP_HELICASE"/>
    <property type="match status" value="1"/>
</dbReference>
<keyword evidence="16" id="KW-1185">Reference proteome</keyword>
<feature type="repeat" description="TPR" evidence="8">
    <location>
        <begin position="932"/>
        <end position="965"/>
    </location>
</feature>
<keyword evidence="7" id="KW-0067">ATP-binding</keyword>
<dbReference type="InterPro" id="IPR000629">
    <property type="entry name" value="RNA-helicase_DEAD-box_CS"/>
</dbReference>
<dbReference type="Gene3D" id="3.40.50.300">
    <property type="entry name" value="P-loop containing nucleotide triphosphate hydrolases"/>
    <property type="match status" value="2"/>
</dbReference>
<feature type="region of interest" description="Disordered" evidence="10">
    <location>
        <begin position="152"/>
        <end position="172"/>
    </location>
</feature>
<keyword evidence="6" id="KW-0256">Endoplasmic reticulum</keyword>
<reference evidence="15 16" key="1">
    <citation type="submission" date="2023-09" db="EMBL/GenBank/DDBJ databases">
        <title>Pangenome analysis of Batrachochytrium dendrobatidis and related Chytrids.</title>
        <authorList>
            <person name="Yacoub M.N."/>
            <person name="Stajich J.E."/>
            <person name="James T.Y."/>
        </authorList>
    </citation>
    <scope>NUCLEOTIDE SEQUENCE [LARGE SCALE GENOMIC DNA]</scope>
    <source>
        <strain evidence="15 16">JEL0888</strain>
    </source>
</reference>
<dbReference type="CDD" id="cd18787">
    <property type="entry name" value="SF2_C_DEAD"/>
    <property type="match status" value="1"/>
</dbReference>
<feature type="short sequence motif" description="Q motif" evidence="9">
    <location>
        <begin position="298"/>
        <end position="326"/>
    </location>
</feature>
<dbReference type="Pfam" id="PF13432">
    <property type="entry name" value="TPR_16"/>
    <property type="match status" value="1"/>
</dbReference>
<evidence type="ECO:0000256" key="3">
    <source>
        <dbReference type="ARBA" id="ARBA00022741"/>
    </source>
</evidence>
<dbReference type="InterPro" id="IPR011990">
    <property type="entry name" value="TPR-like_helical_dom_sf"/>
</dbReference>
<dbReference type="SUPFAM" id="SSF46565">
    <property type="entry name" value="Chaperone J-domain"/>
    <property type="match status" value="1"/>
</dbReference>
<evidence type="ECO:0000256" key="7">
    <source>
        <dbReference type="ARBA" id="ARBA00022840"/>
    </source>
</evidence>
<evidence type="ECO:0000256" key="8">
    <source>
        <dbReference type="PROSITE-ProRule" id="PRU00339"/>
    </source>
</evidence>
<dbReference type="InterPro" id="IPR011545">
    <property type="entry name" value="DEAD/DEAH_box_helicase_dom"/>
</dbReference>
<name>A0ABR4MWH7_9FUNG</name>
<dbReference type="EMBL" id="JADGIZ020000095">
    <property type="protein sequence ID" value="KAL2911637.1"/>
    <property type="molecule type" value="Genomic_DNA"/>
</dbReference>
<feature type="compositionally biased region" description="Basic and acidic residues" evidence="10">
    <location>
        <begin position="162"/>
        <end position="172"/>
    </location>
</feature>
<dbReference type="PROSITE" id="PS50005">
    <property type="entry name" value="TPR"/>
    <property type="match status" value="3"/>
</dbReference>
<feature type="domain" description="Helicase ATP-binding" evidence="12">
    <location>
        <begin position="329"/>
        <end position="505"/>
    </location>
</feature>
<protein>
    <submittedName>
        <fullName evidence="15">Uncharacterized protein</fullName>
    </submittedName>
</protein>
<dbReference type="PANTHER" id="PTHR44140:SF2">
    <property type="entry name" value="LD25575P"/>
    <property type="match status" value="1"/>
</dbReference>
<feature type="region of interest" description="Disordered" evidence="10">
    <location>
        <begin position="102"/>
        <end position="121"/>
    </location>
</feature>
<dbReference type="InterPro" id="IPR001650">
    <property type="entry name" value="Helicase_C-like"/>
</dbReference>
<keyword evidence="8" id="KW-0802">TPR repeat</keyword>
<proteinExistence type="predicted"/>
<evidence type="ECO:0000259" key="14">
    <source>
        <dbReference type="PROSITE" id="PS51195"/>
    </source>
</evidence>
<feature type="compositionally biased region" description="Low complexity" evidence="10">
    <location>
        <begin position="30"/>
        <end position="39"/>
    </location>
</feature>
<dbReference type="Pfam" id="PF14559">
    <property type="entry name" value="TPR_19"/>
    <property type="match status" value="1"/>
</dbReference>
<dbReference type="InterPro" id="IPR014014">
    <property type="entry name" value="RNA_helicase_DEAD_Q_motif"/>
</dbReference>
<dbReference type="SMART" id="SM00271">
    <property type="entry name" value="DnaJ"/>
    <property type="match status" value="1"/>
</dbReference>
<accession>A0ABR4MWH7</accession>
<dbReference type="PROSITE" id="PS51192">
    <property type="entry name" value="HELICASE_ATP_BIND_1"/>
    <property type="match status" value="1"/>
</dbReference>
<feature type="domain" description="J" evidence="11">
    <location>
        <begin position="1109"/>
        <end position="1177"/>
    </location>
</feature>